<dbReference type="SUPFAM" id="SSF50475">
    <property type="entry name" value="FMN-binding split barrel"/>
    <property type="match status" value="1"/>
</dbReference>
<keyword evidence="3" id="KW-1185">Reference proteome</keyword>
<dbReference type="OrthoDB" id="9788889at2"/>
<gene>
    <name evidence="2" type="ORF">CQW29_16505</name>
</gene>
<dbReference type="AlphaFoldDB" id="A0A2S9I9G8"/>
<accession>A0A2S9I9G8</accession>
<dbReference type="Pfam" id="PF01243">
    <property type="entry name" value="PNPOx_N"/>
    <property type="match status" value="1"/>
</dbReference>
<evidence type="ECO:0000313" key="3">
    <source>
        <dbReference type="Proteomes" id="UP000239181"/>
    </source>
</evidence>
<organism evidence="2 3">
    <name type="scientific">Pantoea coffeiphila</name>
    <dbReference type="NCBI Taxonomy" id="1465635"/>
    <lineage>
        <taxon>Bacteria</taxon>
        <taxon>Pseudomonadati</taxon>
        <taxon>Pseudomonadota</taxon>
        <taxon>Gammaproteobacteria</taxon>
        <taxon>Enterobacterales</taxon>
        <taxon>Erwiniaceae</taxon>
        <taxon>Pantoea</taxon>
    </lineage>
</organism>
<dbReference type="RefSeq" id="WP_105593815.1">
    <property type="nucleotide sequence ID" value="NZ_PDET01000011.1"/>
</dbReference>
<reference evidence="2 3" key="1">
    <citation type="submission" date="2017-10" db="EMBL/GenBank/DDBJ databases">
        <title>Draft genome of two endophytic bacteria isolated from 'guarana' Paullinia cupana (Mart.) Ducke.</title>
        <authorList>
            <person name="Siqueira K.A."/>
            <person name="Liotti R.G."/>
            <person name="Mendes T.A."/>
            <person name="Soares M.A."/>
        </authorList>
    </citation>
    <scope>NUCLEOTIDE SEQUENCE [LARGE SCALE GENOMIC DNA]</scope>
    <source>
        <strain evidence="2 3">342</strain>
    </source>
</reference>
<proteinExistence type="predicted"/>
<dbReference type="InterPro" id="IPR011576">
    <property type="entry name" value="Pyridox_Oxase_N"/>
</dbReference>
<dbReference type="Proteomes" id="UP000239181">
    <property type="component" value="Unassembled WGS sequence"/>
</dbReference>
<comment type="caution">
    <text evidence="2">The sequence shown here is derived from an EMBL/GenBank/DDBJ whole genome shotgun (WGS) entry which is preliminary data.</text>
</comment>
<dbReference type="Gene3D" id="2.30.110.10">
    <property type="entry name" value="Electron Transport, Fmn-binding Protein, Chain A"/>
    <property type="match status" value="1"/>
</dbReference>
<evidence type="ECO:0000313" key="2">
    <source>
        <dbReference type="EMBL" id="PRD14452.1"/>
    </source>
</evidence>
<evidence type="ECO:0000259" key="1">
    <source>
        <dbReference type="Pfam" id="PF01243"/>
    </source>
</evidence>
<dbReference type="InterPro" id="IPR012349">
    <property type="entry name" value="Split_barrel_FMN-bd"/>
</dbReference>
<dbReference type="EMBL" id="PDET01000011">
    <property type="protein sequence ID" value="PRD14452.1"/>
    <property type="molecule type" value="Genomic_DNA"/>
</dbReference>
<protein>
    <recommendedName>
        <fullName evidence="1">Pyridoxamine 5'-phosphate oxidase N-terminal domain-containing protein</fullName>
    </recommendedName>
</protein>
<sequence length="182" mass="20856">MSPTERSLFLLQNCRFFTLASRPDTGEAWASTLNFVPAFSPVRLIWCSPKDARHSENIRQHPLVSGSMFRTDLESISPVGLDGAQFTGLCREIAPAEVAATHTYFSQMNFPDAQQRAAWMPPLQEFISEGARRFYEMKIAEWWLLDIDRWLETGLDKRLSLDLASVFDSTEFAEDKFRSCHK</sequence>
<name>A0A2S9I9G8_9GAMM</name>
<feature type="domain" description="Pyridoxamine 5'-phosphate oxidase N-terminal" evidence="1">
    <location>
        <begin position="10"/>
        <end position="144"/>
    </location>
</feature>